<protein>
    <submittedName>
        <fullName evidence="1">Uncharacterized protein</fullName>
    </submittedName>
</protein>
<proteinExistence type="predicted"/>
<evidence type="ECO:0000313" key="2">
    <source>
        <dbReference type="Proteomes" id="UP001175228"/>
    </source>
</evidence>
<organism evidence="1 2">
    <name type="scientific">Armillaria luteobubalina</name>
    <dbReference type="NCBI Taxonomy" id="153913"/>
    <lineage>
        <taxon>Eukaryota</taxon>
        <taxon>Fungi</taxon>
        <taxon>Dikarya</taxon>
        <taxon>Basidiomycota</taxon>
        <taxon>Agaricomycotina</taxon>
        <taxon>Agaricomycetes</taxon>
        <taxon>Agaricomycetidae</taxon>
        <taxon>Agaricales</taxon>
        <taxon>Marasmiineae</taxon>
        <taxon>Physalacriaceae</taxon>
        <taxon>Armillaria</taxon>
    </lineage>
</organism>
<gene>
    <name evidence="1" type="ORF">EDD18DRAFT_1425322</name>
</gene>
<evidence type="ECO:0000313" key="1">
    <source>
        <dbReference type="EMBL" id="KAK0486782.1"/>
    </source>
</evidence>
<sequence length="244" mass="27489">MVSNPEWTHDLYHLPLILLPDTVSDPNTLYCPNTHFDLYPCAPPQPPAHEQCIYTEDALLLEKTSGLYLTALTHIISLPSLTQPLSMLTLHKKLCGGFCEEHVTHVWTATMDAQPIVAKIFDPLYFIDPYKGMDPFPVIDLSVSRKVEAYRWLTPLQGIQVLRCLGLFVSLLPSQGNLMVYVLLLEHVAGQDVHYLVPDSTIHSLCLAYHTTIVNVAVTVFYDIIMCGIKQHDMVPCNLIIWPP</sequence>
<comment type="caution">
    <text evidence="1">The sequence shown here is derived from an EMBL/GenBank/DDBJ whole genome shotgun (WGS) entry which is preliminary data.</text>
</comment>
<keyword evidence="2" id="KW-1185">Reference proteome</keyword>
<dbReference type="Proteomes" id="UP001175228">
    <property type="component" value="Unassembled WGS sequence"/>
</dbReference>
<reference evidence="1" key="1">
    <citation type="submission" date="2023-06" db="EMBL/GenBank/DDBJ databases">
        <authorList>
            <consortium name="Lawrence Berkeley National Laboratory"/>
            <person name="Ahrendt S."/>
            <person name="Sahu N."/>
            <person name="Indic B."/>
            <person name="Wong-Bajracharya J."/>
            <person name="Merenyi Z."/>
            <person name="Ke H.-M."/>
            <person name="Monk M."/>
            <person name="Kocsube S."/>
            <person name="Drula E."/>
            <person name="Lipzen A."/>
            <person name="Balint B."/>
            <person name="Henrissat B."/>
            <person name="Andreopoulos B."/>
            <person name="Martin F.M."/>
            <person name="Harder C.B."/>
            <person name="Rigling D."/>
            <person name="Ford K.L."/>
            <person name="Foster G.D."/>
            <person name="Pangilinan J."/>
            <person name="Papanicolaou A."/>
            <person name="Barry K."/>
            <person name="LaButti K."/>
            <person name="Viragh M."/>
            <person name="Koriabine M."/>
            <person name="Yan M."/>
            <person name="Riley R."/>
            <person name="Champramary S."/>
            <person name="Plett K.L."/>
            <person name="Tsai I.J."/>
            <person name="Slot J."/>
            <person name="Sipos G."/>
            <person name="Plett J."/>
            <person name="Nagy L.G."/>
            <person name="Grigoriev I.V."/>
        </authorList>
    </citation>
    <scope>NUCLEOTIDE SEQUENCE</scope>
    <source>
        <strain evidence="1">HWK02</strain>
    </source>
</reference>
<dbReference type="AlphaFoldDB" id="A0AA39PLZ3"/>
<name>A0AA39PLZ3_9AGAR</name>
<accession>A0AA39PLZ3</accession>
<dbReference type="EMBL" id="JAUEPU010000045">
    <property type="protein sequence ID" value="KAK0486782.1"/>
    <property type="molecule type" value="Genomic_DNA"/>
</dbReference>